<keyword evidence="3" id="KW-0813">Transport</keyword>
<name>A0A6J6H8I5_9ZZZZ</name>
<dbReference type="GO" id="GO:0005886">
    <property type="term" value="C:plasma membrane"/>
    <property type="evidence" value="ECO:0007669"/>
    <property type="project" value="UniProtKB-SubCell"/>
</dbReference>
<dbReference type="InterPro" id="IPR011701">
    <property type="entry name" value="MFS"/>
</dbReference>
<feature type="transmembrane region" description="Helical" evidence="8">
    <location>
        <begin position="324"/>
        <end position="344"/>
    </location>
</feature>
<evidence type="ECO:0000259" key="9">
    <source>
        <dbReference type="PROSITE" id="PS50850"/>
    </source>
</evidence>
<dbReference type="SUPFAM" id="SSF103473">
    <property type="entry name" value="MFS general substrate transporter"/>
    <property type="match status" value="1"/>
</dbReference>
<feature type="transmembrane region" description="Helical" evidence="8">
    <location>
        <begin position="48"/>
        <end position="64"/>
    </location>
</feature>
<feature type="transmembrane region" description="Helical" evidence="8">
    <location>
        <begin position="385"/>
        <end position="405"/>
    </location>
</feature>
<feature type="transmembrane region" description="Helical" evidence="8">
    <location>
        <begin position="244"/>
        <end position="264"/>
    </location>
</feature>
<protein>
    <submittedName>
        <fullName evidence="10">Unannotated protein</fullName>
    </submittedName>
</protein>
<feature type="transmembrane region" description="Helical" evidence="8">
    <location>
        <begin position="196"/>
        <end position="216"/>
    </location>
</feature>
<sequence length="554" mass="58804">MSKSPNRWIGLVFISMAISLVIIDGTIVNTIFPAIINELHLSSSQVQWVQESYVLVFAALLLVWGSIADRFGRRRILLIGIAIFIFASVWASFATSDVSLIIARIEQGIGGAMVLPTTLALVNANFQGRERGIAFAVWGSTIGGMVAVGPVLGGWLATDFSWRWAFMINVPLGIIIAIGLLIFVKESKTENVEGKIDYVGALLSMVMFAFLVFGLIEGRNFGWWDINVTRRFEIFGIKWPTEGISVIPFALAISAAAFTAFYFWQRNREAQGKSVLLDLALFKITSFRNGSIAALIISMGEFGLIFALPLWLQNIEGLSPVSSGLVLLWLAGGAFIASAVGGALNGKLTPVNAIRIGVFLEVIGVAGIAFVTSTESGWAGIAPFLAVYGVGVGLATAQLTGVIMADVPLEKTGQASGSQSTVRQIGSALGIAILGTTLFTAGHYSIHQRVVQVESLQSIGESALPAFADQIANIIVETSGAAIPTLHDQLLSFGAPEQTANDVVESARQGFTDGVKATGWAGAVALFLGLASTIGLGAIAQGQERKRRTPAKKK</sequence>
<evidence type="ECO:0000256" key="8">
    <source>
        <dbReference type="SAM" id="Phobius"/>
    </source>
</evidence>
<accession>A0A6J6H8I5</accession>
<evidence type="ECO:0000256" key="5">
    <source>
        <dbReference type="ARBA" id="ARBA00022692"/>
    </source>
</evidence>
<proteinExistence type="inferred from homology"/>
<dbReference type="Gene3D" id="1.20.1250.20">
    <property type="entry name" value="MFS general substrate transporter like domains"/>
    <property type="match status" value="1"/>
</dbReference>
<gene>
    <name evidence="10" type="ORF">UFOPK1857_00274</name>
</gene>
<dbReference type="Gene3D" id="1.20.1720.10">
    <property type="entry name" value="Multidrug resistance protein D"/>
    <property type="match status" value="1"/>
</dbReference>
<evidence type="ECO:0000256" key="7">
    <source>
        <dbReference type="ARBA" id="ARBA00023136"/>
    </source>
</evidence>
<dbReference type="PANTHER" id="PTHR42718">
    <property type="entry name" value="MAJOR FACILITATOR SUPERFAMILY MULTIDRUG TRANSPORTER MFSC"/>
    <property type="match status" value="1"/>
</dbReference>
<feature type="transmembrane region" description="Helical" evidence="8">
    <location>
        <begin position="356"/>
        <end position="373"/>
    </location>
</feature>
<evidence type="ECO:0000256" key="4">
    <source>
        <dbReference type="ARBA" id="ARBA00022475"/>
    </source>
</evidence>
<feature type="transmembrane region" description="Helical" evidence="8">
    <location>
        <begin position="12"/>
        <end position="36"/>
    </location>
</feature>
<keyword evidence="4" id="KW-1003">Cell membrane</keyword>
<dbReference type="NCBIfam" id="TIGR00711">
    <property type="entry name" value="efflux_EmrB"/>
    <property type="match status" value="1"/>
</dbReference>
<feature type="transmembrane region" description="Helical" evidence="8">
    <location>
        <begin position="164"/>
        <end position="184"/>
    </location>
</feature>
<evidence type="ECO:0000256" key="3">
    <source>
        <dbReference type="ARBA" id="ARBA00022448"/>
    </source>
</evidence>
<keyword evidence="5 8" id="KW-0812">Transmembrane</keyword>
<keyword evidence="7 8" id="KW-0472">Membrane</keyword>
<comment type="similarity">
    <text evidence="2">Belongs to the major facilitator superfamily. EmrB family.</text>
</comment>
<dbReference type="GO" id="GO:0022857">
    <property type="term" value="F:transmembrane transporter activity"/>
    <property type="evidence" value="ECO:0007669"/>
    <property type="project" value="InterPro"/>
</dbReference>
<feature type="transmembrane region" description="Helical" evidence="8">
    <location>
        <begin position="101"/>
        <end position="122"/>
    </location>
</feature>
<dbReference type="CDD" id="cd17321">
    <property type="entry name" value="MFS_MMR_MDR_like"/>
    <property type="match status" value="1"/>
</dbReference>
<dbReference type="AlphaFoldDB" id="A0A6J6H8I5"/>
<feature type="transmembrane region" description="Helical" evidence="8">
    <location>
        <begin position="520"/>
        <end position="540"/>
    </location>
</feature>
<evidence type="ECO:0000256" key="6">
    <source>
        <dbReference type="ARBA" id="ARBA00022989"/>
    </source>
</evidence>
<feature type="transmembrane region" description="Helical" evidence="8">
    <location>
        <begin position="134"/>
        <end position="158"/>
    </location>
</feature>
<dbReference type="InterPro" id="IPR036259">
    <property type="entry name" value="MFS_trans_sf"/>
</dbReference>
<feature type="transmembrane region" description="Helical" evidence="8">
    <location>
        <begin position="76"/>
        <end position="95"/>
    </location>
</feature>
<dbReference type="Pfam" id="PF07690">
    <property type="entry name" value="MFS_1"/>
    <property type="match status" value="1"/>
</dbReference>
<dbReference type="InterPro" id="IPR020846">
    <property type="entry name" value="MFS_dom"/>
</dbReference>
<evidence type="ECO:0000313" key="10">
    <source>
        <dbReference type="EMBL" id="CAB4608833.1"/>
    </source>
</evidence>
<dbReference type="InterPro" id="IPR004638">
    <property type="entry name" value="EmrB-like"/>
</dbReference>
<organism evidence="10">
    <name type="scientific">freshwater metagenome</name>
    <dbReference type="NCBI Taxonomy" id="449393"/>
    <lineage>
        <taxon>unclassified sequences</taxon>
        <taxon>metagenomes</taxon>
        <taxon>ecological metagenomes</taxon>
    </lineage>
</organism>
<keyword evidence="6 8" id="KW-1133">Transmembrane helix</keyword>
<evidence type="ECO:0000256" key="1">
    <source>
        <dbReference type="ARBA" id="ARBA00004651"/>
    </source>
</evidence>
<dbReference type="EMBL" id="CAEZUU010000036">
    <property type="protein sequence ID" value="CAB4608833.1"/>
    <property type="molecule type" value="Genomic_DNA"/>
</dbReference>
<feature type="domain" description="Major facilitator superfamily (MFS) profile" evidence="9">
    <location>
        <begin position="10"/>
        <end position="472"/>
    </location>
</feature>
<evidence type="ECO:0000256" key="2">
    <source>
        <dbReference type="ARBA" id="ARBA00008537"/>
    </source>
</evidence>
<comment type="subcellular location">
    <subcellularLocation>
        <location evidence="1">Cell membrane</location>
        <topology evidence="1">Multi-pass membrane protein</topology>
    </subcellularLocation>
</comment>
<feature type="transmembrane region" description="Helical" evidence="8">
    <location>
        <begin position="425"/>
        <end position="446"/>
    </location>
</feature>
<dbReference type="PANTHER" id="PTHR42718:SF9">
    <property type="entry name" value="MAJOR FACILITATOR SUPERFAMILY MULTIDRUG TRANSPORTER MFSC"/>
    <property type="match status" value="1"/>
</dbReference>
<feature type="transmembrane region" description="Helical" evidence="8">
    <location>
        <begin position="292"/>
        <end position="312"/>
    </location>
</feature>
<reference evidence="10" key="1">
    <citation type="submission" date="2020-05" db="EMBL/GenBank/DDBJ databases">
        <authorList>
            <person name="Chiriac C."/>
            <person name="Salcher M."/>
            <person name="Ghai R."/>
            <person name="Kavagutti S V."/>
        </authorList>
    </citation>
    <scope>NUCLEOTIDE SEQUENCE</scope>
</reference>
<dbReference type="PROSITE" id="PS50850">
    <property type="entry name" value="MFS"/>
    <property type="match status" value="1"/>
</dbReference>